<dbReference type="NCBIfam" id="TIGR03086">
    <property type="entry name" value="TIGR03086 family metal-binding protein"/>
    <property type="match status" value="1"/>
</dbReference>
<evidence type="ECO:0000259" key="3">
    <source>
        <dbReference type="Pfam" id="PF11716"/>
    </source>
</evidence>
<keyword evidence="2" id="KW-0732">Signal</keyword>
<sequence length="199" mass="20572">MSISLRAAVAPTCAAVAAVLPDLADLPAGTVDLSAPTPCTELDLRGLVEHFVGTSGAMARLGRDEPLDADDPWGGGQGSADSDWAGRLRDNLGAVAHGWDRPEAWTGEARVGGAALPRPMLGEMALVEVAVHGWDVARALGRTLELDPEVAEAVDEAVSRTAELGRQMGAYGPEVAVPHDADGLARALGKAGRDPRWSA</sequence>
<dbReference type="Gene3D" id="1.20.120.450">
    <property type="entry name" value="dinb family like domain"/>
    <property type="match status" value="1"/>
</dbReference>
<keyword evidence="5" id="KW-1185">Reference proteome</keyword>
<evidence type="ECO:0000313" key="4">
    <source>
        <dbReference type="EMBL" id="GAA3549372.1"/>
    </source>
</evidence>
<dbReference type="InterPro" id="IPR024344">
    <property type="entry name" value="MDMPI_metal-binding"/>
</dbReference>
<reference evidence="5" key="1">
    <citation type="journal article" date="2019" name="Int. J. Syst. Evol. Microbiol.">
        <title>The Global Catalogue of Microorganisms (GCM) 10K type strain sequencing project: providing services to taxonomists for standard genome sequencing and annotation.</title>
        <authorList>
            <consortium name="The Broad Institute Genomics Platform"/>
            <consortium name="The Broad Institute Genome Sequencing Center for Infectious Disease"/>
            <person name="Wu L."/>
            <person name="Ma J."/>
        </authorList>
    </citation>
    <scope>NUCLEOTIDE SEQUENCE [LARGE SCALE GENOMIC DNA]</scope>
    <source>
        <strain evidence="5">JCM 16540</strain>
    </source>
</reference>
<gene>
    <name evidence="4" type="ORF">GCM10022197_00220</name>
</gene>
<accession>A0ABP6WBW5</accession>
<dbReference type="SUPFAM" id="SSF109854">
    <property type="entry name" value="DinB/YfiT-like putative metalloenzymes"/>
    <property type="match status" value="1"/>
</dbReference>
<evidence type="ECO:0000313" key="5">
    <source>
        <dbReference type="Proteomes" id="UP001500767"/>
    </source>
</evidence>
<comment type="caution">
    <text evidence="4">The sequence shown here is derived from an EMBL/GenBank/DDBJ whole genome shotgun (WGS) entry which is preliminary data.</text>
</comment>
<feature type="domain" description="Mycothiol-dependent maleylpyruvate isomerase metal-binding" evidence="3">
    <location>
        <begin position="28"/>
        <end position="137"/>
    </location>
</feature>
<dbReference type="NCBIfam" id="TIGR03083">
    <property type="entry name" value="maleylpyruvate isomerase family mycothiol-dependent enzyme"/>
    <property type="match status" value="1"/>
</dbReference>
<evidence type="ECO:0000256" key="2">
    <source>
        <dbReference type="SAM" id="SignalP"/>
    </source>
</evidence>
<dbReference type="EMBL" id="BAAAYR010000001">
    <property type="protein sequence ID" value="GAA3549372.1"/>
    <property type="molecule type" value="Genomic_DNA"/>
</dbReference>
<feature type="region of interest" description="Disordered" evidence="1">
    <location>
        <begin position="63"/>
        <end position="84"/>
    </location>
</feature>
<protein>
    <submittedName>
        <fullName evidence="4">TIGR03086 family metal-binding protein</fullName>
    </submittedName>
</protein>
<dbReference type="InterPro" id="IPR017517">
    <property type="entry name" value="Maleyloyr_isom"/>
</dbReference>
<dbReference type="InterPro" id="IPR034660">
    <property type="entry name" value="DinB/YfiT-like"/>
</dbReference>
<dbReference type="Proteomes" id="UP001500767">
    <property type="component" value="Unassembled WGS sequence"/>
</dbReference>
<proteinExistence type="predicted"/>
<name>A0ABP6WBW5_9ACTN</name>
<dbReference type="RefSeq" id="WP_204912792.1">
    <property type="nucleotide sequence ID" value="NZ_BAAAYR010000001.1"/>
</dbReference>
<organism evidence="4 5">
    <name type="scientific">Microlunatus spumicola</name>
    <dbReference type="NCBI Taxonomy" id="81499"/>
    <lineage>
        <taxon>Bacteria</taxon>
        <taxon>Bacillati</taxon>
        <taxon>Actinomycetota</taxon>
        <taxon>Actinomycetes</taxon>
        <taxon>Propionibacteriales</taxon>
        <taxon>Propionibacteriaceae</taxon>
        <taxon>Microlunatus</taxon>
    </lineage>
</organism>
<dbReference type="InterPro" id="IPR017520">
    <property type="entry name" value="CHP03086"/>
</dbReference>
<feature type="signal peptide" evidence="2">
    <location>
        <begin position="1"/>
        <end position="17"/>
    </location>
</feature>
<feature type="chain" id="PRO_5047319658" evidence="2">
    <location>
        <begin position="18"/>
        <end position="199"/>
    </location>
</feature>
<dbReference type="Pfam" id="PF11716">
    <property type="entry name" value="MDMPI_N"/>
    <property type="match status" value="1"/>
</dbReference>
<evidence type="ECO:0000256" key="1">
    <source>
        <dbReference type="SAM" id="MobiDB-lite"/>
    </source>
</evidence>